<proteinExistence type="predicted"/>
<keyword evidence="1" id="KW-0805">Transcription regulation</keyword>
<sequence length="231" mass="25181">MTSSVNAGGRREHNTREKHARIFLAAADLFAQRGFDHVSTQEVSDRAKVATGTLFRYAASKGELLLMVFNEDLKLTIEQGRLQAASEFDATARVTARVIPIIERAAAVPENSAAYQRELLFGPEGEKYRREGLSIIDSLERDIADELLSAAHMRGISADRETALLAAASIFALTHLAIGRLSIGTHPQRNTVANLTTQIHQIVTGFLAVPASHQLGRGTSSKPQERIGKQL</sequence>
<dbReference type="Proteomes" id="UP001595773">
    <property type="component" value="Unassembled WGS sequence"/>
</dbReference>
<evidence type="ECO:0000313" key="7">
    <source>
        <dbReference type="Proteomes" id="UP001595773"/>
    </source>
</evidence>
<dbReference type="EMBL" id="JBHSCQ010000006">
    <property type="protein sequence ID" value="MFC4265178.1"/>
    <property type="molecule type" value="Genomic_DNA"/>
</dbReference>
<feature type="domain" description="HTH tetR-type" evidence="5">
    <location>
        <begin position="16"/>
        <end position="76"/>
    </location>
</feature>
<gene>
    <name evidence="6" type="ORF">ACFOW9_06155</name>
</gene>
<dbReference type="SUPFAM" id="SSF46689">
    <property type="entry name" value="Homeodomain-like"/>
    <property type="match status" value="1"/>
</dbReference>
<dbReference type="Pfam" id="PF00440">
    <property type="entry name" value="TetR_N"/>
    <property type="match status" value="1"/>
</dbReference>
<dbReference type="PANTHER" id="PTHR30055">
    <property type="entry name" value="HTH-TYPE TRANSCRIPTIONAL REGULATOR RUTR"/>
    <property type="match status" value="1"/>
</dbReference>
<evidence type="ECO:0000259" key="5">
    <source>
        <dbReference type="PROSITE" id="PS50977"/>
    </source>
</evidence>
<dbReference type="InterPro" id="IPR001647">
    <property type="entry name" value="HTH_TetR"/>
</dbReference>
<keyword evidence="2 4" id="KW-0238">DNA-binding</keyword>
<accession>A0ABV8QZR5</accession>
<protein>
    <submittedName>
        <fullName evidence="6">TetR/AcrR family transcriptional regulator</fullName>
    </submittedName>
</protein>
<dbReference type="PRINTS" id="PR00455">
    <property type="entry name" value="HTHTETR"/>
</dbReference>
<dbReference type="RefSeq" id="WP_230067210.1">
    <property type="nucleotide sequence ID" value="NZ_BAABLL010000003.1"/>
</dbReference>
<feature type="DNA-binding region" description="H-T-H motif" evidence="4">
    <location>
        <begin position="39"/>
        <end position="58"/>
    </location>
</feature>
<comment type="caution">
    <text evidence="6">The sequence shown here is derived from an EMBL/GenBank/DDBJ whole genome shotgun (WGS) entry which is preliminary data.</text>
</comment>
<dbReference type="Gene3D" id="1.10.357.10">
    <property type="entry name" value="Tetracycline Repressor, domain 2"/>
    <property type="match status" value="1"/>
</dbReference>
<reference evidence="7" key="1">
    <citation type="journal article" date="2019" name="Int. J. Syst. Evol. Microbiol.">
        <title>The Global Catalogue of Microorganisms (GCM) 10K type strain sequencing project: providing services to taxonomists for standard genome sequencing and annotation.</title>
        <authorList>
            <consortium name="The Broad Institute Genomics Platform"/>
            <consortium name="The Broad Institute Genome Sequencing Center for Infectious Disease"/>
            <person name="Wu L."/>
            <person name="Ma J."/>
        </authorList>
    </citation>
    <scope>NUCLEOTIDE SEQUENCE [LARGE SCALE GENOMIC DNA]</scope>
    <source>
        <strain evidence="7">CGMCC 1.10698</strain>
    </source>
</reference>
<evidence type="ECO:0000256" key="3">
    <source>
        <dbReference type="ARBA" id="ARBA00023163"/>
    </source>
</evidence>
<evidence type="ECO:0000256" key="1">
    <source>
        <dbReference type="ARBA" id="ARBA00023015"/>
    </source>
</evidence>
<evidence type="ECO:0000313" key="6">
    <source>
        <dbReference type="EMBL" id="MFC4265178.1"/>
    </source>
</evidence>
<evidence type="ECO:0000256" key="2">
    <source>
        <dbReference type="ARBA" id="ARBA00023125"/>
    </source>
</evidence>
<dbReference type="PROSITE" id="PS50977">
    <property type="entry name" value="HTH_TETR_2"/>
    <property type="match status" value="1"/>
</dbReference>
<dbReference type="PANTHER" id="PTHR30055:SF234">
    <property type="entry name" value="HTH-TYPE TRANSCRIPTIONAL REGULATOR BETI"/>
    <property type="match status" value="1"/>
</dbReference>
<organism evidence="6 7">
    <name type="scientific">Arthrobacter cryoconiti</name>
    <dbReference type="NCBI Taxonomy" id="748907"/>
    <lineage>
        <taxon>Bacteria</taxon>
        <taxon>Bacillati</taxon>
        <taxon>Actinomycetota</taxon>
        <taxon>Actinomycetes</taxon>
        <taxon>Micrococcales</taxon>
        <taxon>Micrococcaceae</taxon>
        <taxon>Arthrobacter</taxon>
    </lineage>
</organism>
<keyword evidence="7" id="KW-1185">Reference proteome</keyword>
<evidence type="ECO:0000256" key="4">
    <source>
        <dbReference type="PROSITE-ProRule" id="PRU00335"/>
    </source>
</evidence>
<dbReference type="InterPro" id="IPR050109">
    <property type="entry name" value="HTH-type_TetR-like_transc_reg"/>
</dbReference>
<keyword evidence="3" id="KW-0804">Transcription</keyword>
<name>A0ABV8QZR5_9MICC</name>
<dbReference type="InterPro" id="IPR009057">
    <property type="entry name" value="Homeodomain-like_sf"/>
</dbReference>